<dbReference type="PANTHER" id="PTHR30466:SF11">
    <property type="entry name" value="FLAVIN-DEPENDENT MONOOXYGENASE, REDUCTASE SUBUNIT HSAB"/>
    <property type="match status" value="1"/>
</dbReference>
<dbReference type="GO" id="GO:0042602">
    <property type="term" value="F:riboflavin reductase (NADPH) activity"/>
    <property type="evidence" value="ECO:0007669"/>
    <property type="project" value="TreeGrafter"/>
</dbReference>
<proteinExistence type="inferred from homology"/>
<protein>
    <recommendedName>
        <fullName evidence="3">Flavin reductase like domain-containing protein</fullName>
    </recommendedName>
</protein>
<dbReference type="SMART" id="SM00903">
    <property type="entry name" value="Flavin_Reduct"/>
    <property type="match status" value="1"/>
</dbReference>
<sequence length="166" mass="18094">MSSATGIRSALSNYATGVTVITARDGDGLCGLTANSFTSVSLSPPLLLFCIGRARASFEVFRRSETFSVNVLSATQKHLSDRFASSGKEKWRGIEYAEDEFGNAIFPGSAATFSCRKKEMVDAADHMIVLGEVLGFREDRKHSPLVYCRSSYCLPVDLDREPRPAA</sequence>
<dbReference type="InterPro" id="IPR002563">
    <property type="entry name" value="Flavin_Rdtase-like_dom"/>
</dbReference>
<evidence type="ECO:0000256" key="1">
    <source>
        <dbReference type="ARBA" id="ARBA00008898"/>
    </source>
</evidence>
<gene>
    <name evidence="4" type="ORF">AOQ71_07910</name>
</gene>
<dbReference type="STRING" id="989370.AOQ71_07910"/>
<dbReference type="AlphaFoldDB" id="A0A0R3E8R7"/>
<dbReference type="PANTHER" id="PTHR30466">
    <property type="entry name" value="FLAVIN REDUCTASE"/>
    <property type="match status" value="1"/>
</dbReference>
<evidence type="ECO:0000256" key="2">
    <source>
        <dbReference type="ARBA" id="ARBA00023002"/>
    </source>
</evidence>
<dbReference type="InterPro" id="IPR012349">
    <property type="entry name" value="Split_barrel_FMN-bd"/>
</dbReference>
<feature type="domain" description="Flavin reductase like" evidence="3">
    <location>
        <begin position="11"/>
        <end position="154"/>
    </location>
</feature>
<dbReference type="Pfam" id="PF01613">
    <property type="entry name" value="Flavin_Reduct"/>
    <property type="match status" value="1"/>
</dbReference>
<evidence type="ECO:0000313" key="4">
    <source>
        <dbReference type="EMBL" id="KRQ15797.1"/>
    </source>
</evidence>
<keyword evidence="2" id="KW-0560">Oxidoreductase</keyword>
<organism evidence="4 5">
    <name type="scientific">Bradyrhizobium manausense</name>
    <dbReference type="NCBI Taxonomy" id="989370"/>
    <lineage>
        <taxon>Bacteria</taxon>
        <taxon>Pseudomonadati</taxon>
        <taxon>Pseudomonadota</taxon>
        <taxon>Alphaproteobacteria</taxon>
        <taxon>Hyphomicrobiales</taxon>
        <taxon>Nitrobacteraceae</taxon>
        <taxon>Bradyrhizobium</taxon>
    </lineage>
</organism>
<dbReference type="InterPro" id="IPR050268">
    <property type="entry name" value="NADH-dep_flavin_reductase"/>
</dbReference>
<comment type="caution">
    <text evidence="4">The sequence shown here is derived from an EMBL/GenBank/DDBJ whole genome shotgun (WGS) entry which is preliminary data.</text>
</comment>
<reference evidence="4 5" key="1">
    <citation type="submission" date="2015-09" db="EMBL/GenBank/DDBJ databases">
        <title>Draft Genome Sequence of Bradyrhizobium manausense Strain BR 3351T, a Novel Symbiotic Nitrogen-Fixing Alphaproteobacterium Isolated from Brazilian Amazon Rain Forest.</title>
        <authorList>
            <person name="De Araujo J.L."/>
            <person name="Zilli J.E."/>
        </authorList>
    </citation>
    <scope>NUCLEOTIDE SEQUENCE [LARGE SCALE GENOMIC DNA]</scope>
    <source>
        <strain evidence="4 5">BR3351</strain>
    </source>
</reference>
<dbReference type="SUPFAM" id="SSF50475">
    <property type="entry name" value="FMN-binding split barrel"/>
    <property type="match status" value="1"/>
</dbReference>
<accession>A0A0R3E8R7</accession>
<dbReference type="EMBL" id="LJYG01000034">
    <property type="protein sequence ID" value="KRQ15797.1"/>
    <property type="molecule type" value="Genomic_DNA"/>
</dbReference>
<dbReference type="Gene3D" id="2.30.110.10">
    <property type="entry name" value="Electron Transport, Fmn-binding Protein, Chain A"/>
    <property type="match status" value="1"/>
</dbReference>
<comment type="similarity">
    <text evidence="1">Belongs to the non-flavoprotein flavin reductase family.</text>
</comment>
<evidence type="ECO:0000313" key="5">
    <source>
        <dbReference type="Proteomes" id="UP000051936"/>
    </source>
</evidence>
<evidence type="ECO:0000259" key="3">
    <source>
        <dbReference type="SMART" id="SM00903"/>
    </source>
</evidence>
<keyword evidence="5" id="KW-1185">Reference proteome</keyword>
<dbReference type="RefSeq" id="WP_057744043.1">
    <property type="nucleotide sequence ID" value="NZ_LJYG01000034.1"/>
</dbReference>
<name>A0A0R3E8R7_9BRAD</name>
<dbReference type="Proteomes" id="UP000051936">
    <property type="component" value="Unassembled WGS sequence"/>
</dbReference>
<dbReference type="OrthoDB" id="9792858at2"/>
<dbReference type="GO" id="GO:0010181">
    <property type="term" value="F:FMN binding"/>
    <property type="evidence" value="ECO:0007669"/>
    <property type="project" value="InterPro"/>
</dbReference>